<name>A0A0B6X023_9BACT</name>
<evidence type="ECO:0000256" key="1">
    <source>
        <dbReference type="SAM" id="MobiDB-lite"/>
    </source>
</evidence>
<gene>
    <name evidence="2" type="ORF">PYK22_02704</name>
</gene>
<keyword evidence="3" id="KW-1185">Reference proteome</keyword>
<proteinExistence type="predicted"/>
<dbReference type="Proteomes" id="UP000031518">
    <property type="component" value="Unassembled WGS sequence"/>
</dbReference>
<dbReference type="RefSeq" id="WP_041978065.1">
    <property type="nucleotide sequence ID" value="NZ_CBXV010000008.1"/>
</dbReference>
<accession>A0A0B6X023</accession>
<organism evidence="2 3">
    <name type="scientific">Pyrinomonas methylaliphatogenes</name>
    <dbReference type="NCBI Taxonomy" id="454194"/>
    <lineage>
        <taxon>Bacteria</taxon>
        <taxon>Pseudomonadati</taxon>
        <taxon>Acidobacteriota</taxon>
        <taxon>Blastocatellia</taxon>
        <taxon>Blastocatellales</taxon>
        <taxon>Pyrinomonadaceae</taxon>
        <taxon>Pyrinomonas</taxon>
    </lineage>
</organism>
<evidence type="ECO:0000313" key="3">
    <source>
        <dbReference type="Proteomes" id="UP000031518"/>
    </source>
</evidence>
<protein>
    <submittedName>
        <fullName evidence="2">Uncharacterized protein</fullName>
    </submittedName>
</protein>
<evidence type="ECO:0000313" key="2">
    <source>
        <dbReference type="EMBL" id="CDM66671.1"/>
    </source>
</evidence>
<feature type="region of interest" description="Disordered" evidence="1">
    <location>
        <begin position="1"/>
        <end position="24"/>
    </location>
</feature>
<sequence>MEIDKRKIRTQEETGEEAPIDQVEGIVEAEMELLEGRAKESVAQALQDAELEREGRQLREEAERKLKRRRNE</sequence>
<dbReference type="EMBL" id="CBXV010000008">
    <property type="protein sequence ID" value="CDM66671.1"/>
    <property type="molecule type" value="Genomic_DNA"/>
</dbReference>
<dbReference type="AlphaFoldDB" id="A0A0B6X023"/>
<reference evidence="2 3" key="2">
    <citation type="submission" date="2015-01" db="EMBL/GenBank/DDBJ databases">
        <title>Complete genome sequence of Pyrinomonas methylaliphatogenes type strain K22T.</title>
        <authorList>
            <person name="Lee K.C.Y."/>
            <person name="Power J.F."/>
            <person name="Dunfield P.F."/>
            <person name="Morgan X.C."/>
            <person name="Huttenhower C."/>
            <person name="Stott M.B."/>
        </authorList>
    </citation>
    <scope>NUCLEOTIDE SEQUENCE [LARGE SCALE GENOMIC DNA]</scope>
    <source>
        <strain evidence="2 3">K22</strain>
    </source>
</reference>
<reference evidence="2 3" key="1">
    <citation type="submission" date="2013-12" db="EMBL/GenBank/DDBJ databases">
        <authorList>
            <person name="Stott M."/>
        </authorList>
    </citation>
    <scope>NUCLEOTIDE SEQUENCE [LARGE SCALE GENOMIC DNA]</scope>
    <source>
        <strain evidence="2 3">K22</strain>
    </source>
</reference>